<dbReference type="Gene3D" id="2.60.120.620">
    <property type="entry name" value="q2cbj1_9rhob like domain"/>
    <property type="match status" value="1"/>
</dbReference>
<evidence type="ECO:0000313" key="1">
    <source>
        <dbReference type="EMBL" id="SVD74360.1"/>
    </source>
</evidence>
<gene>
    <name evidence="1" type="ORF">METZ01_LOCUS427214</name>
</gene>
<name>A0A382XU53_9ZZZZ</name>
<organism evidence="1">
    <name type="scientific">marine metagenome</name>
    <dbReference type="NCBI Taxonomy" id="408172"/>
    <lineage>
        <taxon>unclassified sequences</taxon>
        <taxon>metagenomes</taxon>
        <taxon>ecological metagenomes</taxon>
    </lineage>
</organism>
<sequence length="206" mass="23703">MAFQFSDQHIEDFHMLGYTVFGKILPPSLISDLRRVSDVARKIARDRGGAQVQRLQPVGHFELDQQPFMDYAELPDLVDAIAKVLTPKHLHGDRDHLGILLEPAEMPYCTAWHRDWRDNIPGLNLTHWNQGLLDINLFNQINCALYNDNCTWVVPGSHLRHDLRSEAARFPDRPISGPNLGERTAEEREYICLEYCRSMPSAEPLY</sequence>
<accession>A0A382XU53</accession>
<dbReference type="EMBL" id="UINC01170354">
    <property type="protein sequence ID" value="SVD74360.1"/>
    <property type="molecule type" value="Genomic_DNA"/>
</dbReference>
<reference evidence="1" key="1">
    <citation type="submission" date="2018-05" db="EMBL/GenBank/DDBJ databases">
        <authorList>
            <person name="Lanie J.A."/>
            <person name="Ng W.-L."/>
            <person name="Kazmierczak K.M."/>
            <person name="Andrzejewski T.M."/>
            <person name="Davidsen T.M."/>
            <person name="Wayne K.J."/>
            <person name="Tettelin H."/>
            <person name="Glass J.I."/>
            <person name="Rusch D."/>
            <person name="Podicherti R."/>
            <person name="Tsui H.-C.T."/>
            <person name="Winkler M.E."/>
        </authorList>
    </citation>
    <scope>NUCLEOTIDE SEQUENCE</scope>
</reference>
<protein>
    <recommendedName>
        <fullName evidence="2">Phytanoyl-CoA dioxygenase</fullName>
    </recommendedName>
</protein>
<proteinExistence type="predicted"/>
<dbReference type="AlphaFoldDB" id="A0A382XU53"/>
<dbReference type="SUPFAM" id="SSF51197">
    <property type="entry name" value="Clavaminate synthase-like"/>
    <property type="match status" value="1"/>
</dbReference>
<feature type="non-terminal residue" evidence="1">
    <location>
        <position position="206"/>
    </location>
</feature>
<evidence type="ECO:0008006" key="2">
    <source>
        <dbReference type="Google" id="ProtNLM"/>
    </source>
</evidence>